<organism evidence="3 4">
    <name type="scientific">Geranomyces variabilis</name>
    <dbReference type="NCBI Taxonomy" id="109894"/>
    <lineage>
        <taxon>Eukaryota</taxon>
        <taxon>Fungi</taxon>
        <taxon>Fungi incertae sedis</taxon>
        <taxon>Chytridiomycota</taxon>
        <taxon>Chytridiomycota incertae sedis</taxon>
        <taxon>Chytridiomycetes</taxon>
        <taxon>Spizellomycetales</taxon>
        <taxon>Powellomycetaceae</taxon>
        <taxon>Geranomyces</taxon>
    </lineage>
</organism>
<dbReference type="GO" id="GO:0010181">
    <property type="term" value="F:FMN binding"/>
    <property type="evidence" value="ECO:0007669"/>
    <property type="project" value="InterPro"/>
</dbReference>
<reference evidence="3" key="1">
    <citation type="submission" date="2020-05" db="EMBL/GenBank/DDBJ databases">
        <title>Phylogenomic resolution of chytrid fungi.</title>
        <authorList>
            <person name="Stajich J.E."/>
            <person name="Amses K."/>
            <person name="Simmons R."/>
            <person name="Seto K."/>
            <person name="Myers J."/>
            <person name="Bonds A."/>
            <person name="Quandt C.A."/>
            <person name="Barry K."/>
            <person name="Liu P."/>
            <person name="Grigoriev I."/>
            <person name="Longcore J.E."/>
            <person name="James T.Y."/>
        </authorList>
    </citation>
    <scope>NUCLEOTIDE SEQUENCE</scope>
    <source>
        <strain evidence="3">JEL0379</strain>
    </source>
</reference>
<evidence type="ECO:0000259" key="2">
    <source>
        <dbReference type="Pfam" id="PF12766"/>
    </source>
</evidence>
<sequence length="228" mass="25359">MTTHSTEMHWIHLLQTALAKNPAPTSKWPTLATQGANAPTLRIIAYRALVSSHTDLISTNDSPPPSILHALIYTTDVRSAKTAQLTKNSAAELCWYFEETREQLRMEGRALLVFPPGDPRQKELVKGVEWEKLRKHHFHALSPKARAQFIFPPPGSPLQTASLPHTTQIPDDADAQLVSAALANFALLVFEVAKVDRLDLKPQPNEREVWTPDAGSDGRAWSVQRVNP</sequence>
<dbReference type="EMBL" id="JADGJQ010000006">
    <property type="protein sequence ID" value="KAJ3183439.1"/>
    <property type="molecule type" value="Genomic_DNA"/>
</dbReference>
<dbReference type="AlphaFoldDB" id="A0AAD5TPS8"/>
<keyword evidence="4" id="KW-1185">Reference proteome</keyword>
<dbReference type="Proteomes" id="UP001212152">
    <property type="component" value="Unassembled WGS sequence"/>
</dbReference>
<dbReference type="SUPFAM" id="SSF50475">
    <property type="entry name" value="FMN-binding split barrel"/>
    <property type="match status" value="1"/>
</dbReference>
<dbReference type="PANTHER" id="PTHR28243:SF1">
    <property type="entry name" value="PYRIDOXAMINE 5'-PHOSPHATE OXIDASE ALR4036 FAMILY FMN-BINDING DOMAIN-CONTAINING PROTEIN"/>
    <property type="match status" value="1"/>
</dbReference>
<dbReference type="InterPro" id="IPR012349">
    <property type="entry name" value="Split_barrel_FMN-bd"/>
</dbReference>
<accession>A0AAD5TPS8</accession>
<comment type="caution">
    <text evidence="3">The sequence shown here is derived from an EMBL/GenBank/DDBJ whole genome shotgun (WGS) entry which is preliminary data.</text>
</comment>
<name>A0AAD5TPS8_9FUNG</name>
<feature type="domain" description="Pyridoxamine 5'-phosphate oxidase Alr4036 family FMN-binding" evidence="2">
    <location>
        <begin position="9"/>
        <end position="112"/>
    </location>
</feature>
<dbReference type="Pfam" id="PF12766">
    <property type="entry name" value="Pyridox_oxase_2"/>
    <property type="match status" value="1"/>
</dbReference>
<dbReference type="Gene3D" id="2.30.110.10">
    <property type="entry name" value="Electron Transport, Fmn-binding Protein, Chain A"/>
    <property type="match status" value="1"/>
</dbReference>
<feature type="region of interest" description="Disordered" evidence="1">
    <location>
        <begin position="205"/>
        <end position="228"/>
    </location>
</feature>
<dbReference type="PANTHER" id="PTHR28243">
    <property type="entry name" value="AGL049CP"/>
    <property type="match status" value="1"/>
</dbReference>
<gene>
    <name evidence="3" type="ORF">HDU87_006758</name>
</gene>
<evidence type="ECO:0000256" key="1">
    <source>
        <dbReference type="SAM" id="MobiDB-lite"/>
    </source>
</evidence>
<evidence type="ECO:0000313" key="4">
    <source>
        <dbReference type="Proteomes" id="UP001212152"/>
    </source>
</evidence>
<dbReference type="InterPro" id="IPR024624">
    <property type="entry name" value="Pyridox_Oxase_Alr4036_FMN-bd"/>
</dbReference>
<evidence type="ECO:0000313" key="3">
    <source>
        <dbReference type="EMBL" id="KAJ3183439.1"/>
    </source>
</evidence>
<proteinExistence type="predicted"/>
<protein>
    <recommendedName>
        <fullName evidence="2">Pyridoxamine 5'-phosphate oxidase Alr4036 family FMN-binding domain-containing protein</fullName>
    </recommendedName>
</protein>